<dbReference type="AlphaFoldDB" id="A0A173Z7R8"/>
<gene>
    <name evidence="1" type="ORF">ERS852417_00873</name>
</gene>
<proteinExistence type="predicted"/>
<organism evidence="1 2">
    <name type="scientific">Agathobacter rectalis</name>
    <dbReference type="NCBI Taxonomy" id="39491"/>
    <lineage>
        <taxon>Bacteria</taxon>
        <taxon>Bacillati</taxon>
        <taxon>Bacillota</taxon>
        <taxon>Clostridia</taxon>
        <taxon>Lachnospirales</taxon>
        <taxon>Lachnospiraceae</taxon>
        <taxon>Agathobacter</taxon>
    </lineage>
</organism>
<name>A0A173Z7R8_9FIRM</name>
<reference evidence="1 2" key="1">
    <citation type="submission" date="2015-09" db="EMBL/GenBank/DDBJ databases">
        <authorList>
            <consortium name="Pathogen Informatics"/>
        </authorList>
    </citation>
    <scope>NUCLEOTIDE SEQUENCE [LARGE SCALE GENOMIC DNA]</scope>
    <source>
        <strain evidence="1 2">2789STDY5608860</strain>
    </source>
</reference>
<sequence>MGETDKIEDRIVKEEISNAISALQKLEKAVMYISRQLVEKSNNIDDLQALSNIADGDYFNYSGDDISSETFRW</sequence>
<dbReference type="RefSeq" id="WP_055223453.1">
    <property type="nucleotide sequence ID" value="NZ_CYYW01000004.1"/>
</dbReference>
<dbReference type="EMBL" id="CYYW01000004">
    <property type="protein sequence ID" value="CUN72284.1"/>
    <property type="molecule type" value="Genomic_DNA"/>
</dbReference>
<protein>
    <submittedName>
        <fullName evidence="1">Uncharacterized protein</fullName>
    </submittedName>
</protein>
<accession>A0A173Z7R8</accession>
<evidence type="ECO:0000313" key="1">
    <source>
        <dbReference type="EMBL" id="CUN72284.1"/>
    </source>
</evidence>
<dbReference type="Proteomes" id="UP000095384">
    <property type="component" value="Unassembled WGS sequence"/>
</dbReference>
<evidence type="ECO:0000313" key="2">
    <source>
        <dbReference type="Proteomes" id="UP000095384"/>
    </source>
</evidence>